<evidence type="ECO:0000313" key="3">
    <source>
        <dbReference type="EMBL" id="MBP2114220.1"/>
    </source>
</evidence>
<proteinExistence type="predicted"/>
<dbReference type="Proteomes" id="UP000773462">
    <property type="component" value="Unassembled WGS sequence"/>
</dbReference>
<name>A0ABS4NXN8_9BACL</name>
<keyword evidence="1" id="KW-0732">Signal</keyword>
<feature type="signal peptide" evidence="1">
    <location>
        <begin position="1"/>
        <end position="35"/>
    </location>
</feature>
<dbReference type="SUPFAM" id="SSF55383">
    <property type="entry name" value="Copper amine oxidase, domain N"/>
    <property type="match status" value="1"/>
</dbReference>
<protein>
    <recommendedName>
        <fullName evidence="2">Copper amine oxidase-like N-terminal domain-containing protein</fullName>
    </recommendedName>
</protein>
<dbReference type="EMBL" id="JAGGLV010000016">
    <property type="protein sequence ID" value="MBP2114220.1"/>
    <property type="molecule type" value="Genomic_DNA"/>
</dbReference>
<dbReference type="Pfam" id="PF07833">
    <property type="entry name" value="Cu_amine_oxidN1"/>
    <property type="match status" value="2"/>
</dbReference>
<gene>
    <name evidence="3" type="ORF">J2Z70_004386</name>
</gene>
<evidence type="ECO:0000259" key="2">
    <source>
        <dbReference type="Pfam" id="PF07833"/>
    </source>
</evidence>
<feature type="domain" description="Copper amine oxidase-like N-terminal" evidence="2">
    <location>
        <begin position="113"/>
        <end position="177"/>
    </location>
</feature>
<accession>A0ABS4NXN8</accession>
<dbReference type="InterPro" id="IPR036582">
    <property type="entry name" value="Mao_N_sf"/>
</dbReference>
<evidence type="ECO:0000313" key="4">
    <source>
        <dbReference type="Proteomes" id="UP000773462"/>
    </source>
</evidence>
<dbReference type="RefSeq" id="WP_209876660.1">
    <property type="nucleotide sequence ID" value="NZ_JAGGLV010000016.1"/>
</dbReference>
<comment type="caution">
    <text evidence="3">The sequence shown here is derived from an EMBL/GenBank/DDBJ whole genome shotgun (WGS) entry which is preliminary data.</text>
</comment>
<reference evidence="3 4" key="1">
    <citation type="submission" date="2021-03" db="EMBL/GenBank/DDBJ databases">
        <title>Genomic Encyclopedia of Type Strains, Phase IV (KMG-IV): sequencing the most valuable type-strain genomes for metagenomic binning, comparative biology and taxonomic classification.</title>
        <authorList>
            <person name="Goeker M."/>
        </authorList>
    </citation>
    <scope>NUCLEOTIDE SEQUENCE [LARGE SCALE GENOMIC DNA]</scope>
    <source>
        <strain evidence="3 4">DSM 101953</strain>
    </source>
</reference>
<dbReference type="InterPro" id="IPR012854">
    <property type="entry name" value="Cu_amine_oxidase-like_N"/>
</dbReference>
<keyword evidence="4" id="KW-1185">Reference proteome</keyword>
<evidence type="ECO:0000256" key="1">
    <source>
        <dbReference type="SAM" id="SignalP"/>
    </source>
</evidence>
<feature type="chain" id="PRO_5045599543" description="Copper amine oxidase-like N-terminal domain-containing protein" evidence="1">
    <location>
        <begin position="36"/>
        <end position="300"/>
    </location>
</feature>
<sequence>MNYLRGGNIIIKKWTIALLSSAFLMLSLTTGSSYAAEIQTSTTINNGQINNGRVLIPLRAVSENLGASLEWFQTDKVVKIKNGNSTIWLAANFKRVIIESAPSSETPDTPSRKYVDLDTATQVINGTTYVPLRFVSQSLGATVMWNQLSKQATVTVGNKGLVVNMETPSVQIPEKNKISEARLKLLSDKLNQASNVSSIKNVNSTFKPYFTDKLIKSITQNKGLKTAGTYETPVTSPIYTSKNSAIFSQSVIVANGLTGEDQYAEDRTVSLIFANGTWKVDSVTKGSRVLISGFSDYHPQ</sequence>
<feature type="domain" description="Copper amine oxidase-like N-terminal" evidence="2">
    <location>
        <begin position="46"/>
        <end position="99"/>
    </location>
</feature>
<dbReference type="Gene3D" id="3.30.457.10">
    <property type="entry name" value="Copper amine oxidase-like, N-terminal domain"/>
    <property type="match status" value="1"/>
</dbReference>
<organism evidence="3 4">
    <name type="scientific">Paenibacillus silagei</name>
    <dbReference type="NCBI Taxonomy" id="1670801"/>
    <lineage>
        <taxon>Bacteria</taxon>
        <taxon>Bacillati</taxon>
        <taxon>Bacillota</taxon>
        <taxon>Bacilli</taxon>
        <taxon>Bacillales</taxon>
        <taxon>Paenibacillaceae</taxon>
        <taxon>Paenibacillus</taxon>
    </lineage>
</organism>